<evidence type="ECO:0000313" key="1">
    <source>
        <dbReference type="EMBL" id="KAK1435098.1"/>
    </source>
</evidence>
<dbReference type="EMBL" id="JAUHHV010000001">
    <property type="protein sequence ID" value="KAK1435098.1"/>
    <property type="molecule type" value="Genomic_DNA"/>
</dbReference>
<proteinExistence type="predicted"/>
<protein>
    <submittedName>
        <fullName evidence="1">Uncharacterized protein</fullName>
    </submittedName>
</protein>
<sequence length="90" mass="10198">MEKEIRLSKRFIPFSLTIIPTSDPIQIHHNESVFSDATVSVEHLCLRSSLDPVQPFSIVNATVAIALIDKEIAKFFNDVERDIAFDIKNN</sequence>
<accession>A0AAD8L8N8</accession>
<dbReference type="Proteomes" id="UP001229421">
    <property type="component" value="Unassembled WGS sequence"/>
</dbReference>
<keyword evidence="2" id="KW-1185">Reference proteome</keyword>
<reference evidence="1" key="1">
    <citation type="journal article" date="2023" name="bioRxiv">
        <title>Improved chromosome-level genome assembly for marigold (Tagetes erecta).</title>
        <authorList>
            <person name="Jiang F."/>
            <person name="Yuan L."/>
            <person name="Wang S."/>
            <person name="Wang H."/>
            <person name="Xu D."/>
            <person name="Wang A."/>
            <person name="Fan W."/>
        </authorList>
    </citation>
    <scope>NUCLEOTIDE SEQUENCE</scope>
    <source>
        <strain evidence="1">WSJ</strain>
        <tissue evidence="1">Leaf</tissue>
    </source>
</reference>
<comment type="caution">
    <text evidence="1">The sequence shown here is derived from an EMBL/GenBank/DDBJ whole genome shotgun (WGS) entry which is preliminary data.</text>
</comment>
<dbReference type="AlphaFoldDB" id="A0AAD8L8N8"/>
<gene>
    <name evidence="1" type="ORF">QVD17_00858</name>
</gene>
<organism evidence="1 2">
    <name type="scientific">Tagetes erecta</name>
    <name type="common">African marigold</name>
    <dbReference type="NCBI Taxonomy" id="13708"/>
    <lineage>
        <taxon>Eukaryota</taxon>
        <taxon>Viridiplantae</taxon>
        <taxon>Streptophyta</taxon>
        <taxon>Embryophyta</taxon>
        <taxon>Tracheophyta</taxon>
        <taxon>Spermatophyta</taxon>
        <taxon>Magnoliopsida</taxon>
        <taxon>eudicotyledons</taxon>
        <taxon>Gunneridae</taxon>
        <taxon>Pentapetalae</taxon>
        <taxon>asterids</taxon>
        <taxon>campanulids</taxon>
        <taxon>Asterales</taxon>
        <taxon>Asteraceae</taxon>
        <taxon>Asteroideae</taxon>
        <taxon>Heliantheae alliance</taxon>
        <taxon>Tageteae</taxon>
        <taxon>Tagetes</taxon>
    </lineage>
</organism>
<evidence type="ECO:0000313" key="2">
    <source>
        <dbReference type="Proteomes" id="UP001229421"/>
    </source>
</evidence>
<name>A0AAD8L8N8_TARER</name>